<comment type="caution">
    <text evidence="2">The sequence shown here is derived from an EMBL/GenBank/DDBJ whole genome shotgun (WGS) entry which is preliminary data.</text>
</comment>
<gene>
    <name evidence="2" type="ORF">J3R30DRAFT_2705178</name>
</gene>
<proteinExistence type="predicted"/>
<sequence length="257" mass="28433">MMPYKSNLTAELEPHLDAALPADPPRPSKYTNPFGVIARPSGVVPDPLVNLNPDSQSPIMTREKVDDFAFSSDIGGPESLPSDGIEDDNDEDFYKSIPHYITNIWHYIMPDDQPEADVPAPNVEPAMTVARPSYTTESQSVIASPLASFTPFPWYTETPSPPNGNSLLPASLMKIDAYAFDPFLPPYYDFNRHIMATACQCERCNPPQDYQDFPLYVWGTVSDFLLSPLDTPATTPLPTPSSDTTSFPDFFWFGALG</sequence>
<protein>
    <submittedName>
        <fullName evidence="2">Uncharacterized protein</fullName>
    </submittedName>
</protein>
<evidence type="ECO:0000313" key="3">
    <source>
        <dbReference type="Proteomes" id="UP001150266"/>
    </source>
</evidence>
<feature type="region of interest" description="Disordered" evidence="1">
    <location>
        <begin position="15"/>
        <end position="34"/>
    </location>
</feature>
<keyword evidence="3" id="KW-1185">Reference proteome</keyword>
<dbReference type="Proteomes" id="UP001150266">
    <property type="component" value="Unassembled WGS sequence"/>
</dbReference>
<evidence type="ECO:0000256" key="1">
    <source>
        <dbReference type="SAM" id="MobiDB-lite"/>
    </source>
</evidence>
<reference evidence="2" key="1">
    <citation type="submission" date="2022-08" db="EMBL/GenBank/DDBJ databases">
        <title>A Global Phylogenomic Analysis of the Shiitake Genus Lentinula.</title>
        <authorList>
            <consortium name="DOE Joint Genome Institute"/>
            <person name="Sierra-Patev S."/>
            <person name="Min B."/>
            <person name="Naranjo-Ortiz M."/>
            <person name="Looney B."/>
            <person name="Konkel Z."/>
            <person name="Slot J.C."/>
            <person name="Sakamoto Y."/>
            <person name="Steenwyk J.L."/>
            <person name="Rokas A."/>
            <person name="Carro J."/>
            <person name="Camarero S."/>
            <person name="Ferreira P."/>
            <person name="Molpeceres G."/>
            <person name="Ruiz-Duenas F.J."/>
            <person name="Serrano A."/>
            <person name="Henrissat B."/>
            <person name="Drula E."/>
            <person name="Hughes K.W."/>
            <person name="Mata J.L."/>
            <person name="Ishikawa N.K."/>
            <person name="Vargas-Isla R."/>
            <person name="Ushijima S."/>
            <person name="Smith C.A."/>
            <person name="Ahrendt S."/>
            <person name="Andreopoulos W."/>
            <person name="He G."/>
            <person name="Labutti K."/>
            <person name="Lipzen A."/>
            <person name="Ng V."/>
            <person name="Riley R."/>
            <person name="Sandor L."/>
            <person name="Barry K."/>
            <person name="Martinez A.T."/>
            <person name="Xiao Y."/>
            <person name="Gibbons J.G."/>
            <person name="Terashima K."/>
            <person name="Grigoriev I.V."/>
            <person name="Hibbett D.S."/>
        </authorList>
    </citation>
    <scope>NUCLEOTIDE SEQUENCE</scope>
    <source>
        <strain evidence="2">JLM2183</strain>
    </source>
</reference>
<accession>A0A9W9ABR5</accession>
<evidence type="ECO:0000313" key="2">
    <source>
        <dbReference type="EMBL" id="KAJ4479011.1"/>
    </source>
</evidence>
<dbReference type="OrthoDB" id="2995600at2759"/>
<organism evidence="2 3">
    <name type="scientific">Lentinula aciculospora</name>
    <dbReference type="NCBI Taxonomy" id="153920"/>
    <lineage>
        <taxon>Eukaryota</taxon>
        <taxon>Fungi</taxon>
        <taxon>Dikarya</taxon>
        <taxon>Basidiomycota</taxon>
        <taxon>Agaricomycotina</taxon>
        <taxon>Agaricomycetes</taxon>
        <taxon>Agaricomycetidae</taxon>
        <taxon>Agaricales</taxon>
        <taxon>Marasmiineae</taxon>
        <taxon>Omphalotaceae</taxon>
        <taxon>Lentinula</taxon>
    </lineage>
</organism>
<name>A0A9W9ABR5_9AGAR</name>
<dbReference type="EMBL" id="JAOTPV010000008">
    <property type="protein sequence ID" value="KAJ4479011.1"/>
    <property type="molecule type" value="Genomic_DNA"/>
</dbReference>
<dbReference type="AlphaFoldDB" id="A0A9W9ABR5"/>